<dbReference type="OrthoDB" id="9948609at2"/>
<accession>A0A1G9MYV9</accession>
<feature type="transmembrane region" description="Helical" evidence="1">
    <location>
        <begin position="94"/>
        <end position="114"/>
    </location>
</feature>
<dbReference type="Proteomes" id="UP000182347">
    <property type="component" value="Unassembled WGS sequence"/>
</dbReference>
<gene>
    <name evidence="2" type="ORF">SAMN05216244_0783</name>
</gene>
<keyword evidence="1" id="KW-1133">Transmembrane helix</keyword>
<keyword evidence="3" id="KW-1185">Reference proteome</keyword>
<dbReference type="EMBL" id="FNHF01000001">
    <property type="protein sequence ID" value="SDL79462.1"/>
    <property type="molecule type" value="Genomic_DNA"/>
</dbReference>
<evidence type="ECO:0000313" key="3">
    <source>
        <dbReference type="Proteomes" id="UP000182347"/>
    </source>
</evidence>
<keyword evidence="1" id="KW-0472">Membrane</keyword>
<evidence type="ECO:0000256" key="1">
    <source>
        <dbReference type="SAM" id="Phobius"/>
    </source>
</evidence>
<name>A0A1G9MYV9_9BACI</name>
<sequence>MNAWNDRLVFDLTSIVNKNQLHTLGISDNYLYILLGFISILICFWLIRPLVRFLVLLNWEDLLTYLIGGILLFSSLLLIVHPDRDGGIGQGSQLSYLVLGFVLFGGCLCTLKVIKTMAENMKKNM</sequence>
<proteinExistence type="predicted"/>
<organism evidence="2 3">
    <name type="scientific">Sediminibacillus halophilus</name>
    <dbReference type="NCBI Taxonomy" id="482461"/>
    <lineage>
        <taxon>Bacteria</taxon>
        <taxon>Bacillati</taxon>
        <taxon>Bacillota</taxon>
        <taxon>Bacilli</taxon>
        <taxon>Bacillales</taxon>
        <taxon>Bacillaceae</taxon>
        <taxon>Sediminibacillus</taxon>
    </lineage>
</organism>
<dbReference type="AlphaFoldDB" id="A0A1G9MYV9"/>
<dbReference type="STRING" id="482461.SAMN05216244_0783"/>
<protein>
    <submittedName>
        <fullName evidence="2">Uncharacterized protein</fullName>
    </submittedName>
</protein>
<dbReference type="RefSeq" id="WP_074597532.1">
    <property type="nucleotide sequence ID" value="NZ_FNHF01000001.1"/>
</dbReference>
<reference evidence="3" key="1">
    <citation type="submission" date="2016-10" db="EMBL/GenBank/DDBJ databases">
        <authorList>
            <person name="Varghese N."/>
            <person name="Submissions S."/>
        </authorList>
    </citation>
    <scope>NUCLEOTIDE SEQUENCE [LARGE SCALE GENOMIC DNA]</scope>
    <source>
        <strain evidence="3">CGMCC 1.6199</strain>
    </source>
</reference>
<evidence type="ECO:0000313" key="2">
    <source>
        <dbReference type="EMBL" id="SDL79462.1"/>
    </source>
</evidence>
<keyword evidence="1" id="KW-0812">Transmembrane</keyword>
<feature type="transmembrane region" description="Helical" evidence="1">
    <location>
        <begin position="63"/>
        <end position="82"/>
    </location>
</feature>
<feature type="transmembrane region" description="Helical" evidence="1">
    <location>
        <begin position="30"/>
        <end position="51"/>
    </location>
</feature>